<comment type="similarity">
    <text evidence="1">Belongs to the small GTPase superfamily. Rho family.</text>
</comment>
<evidence type="ECO:0000313" key="5">
    <source>
        <dbReference type="Proteomes" id="UP001519460"/>
    </source>
</evidence>
<dbReference type="PANTHER" id="PTHR24072">
    <property type="entry name" value="RHO FAMILY GTPASE"/>
    <property type="match status" value="1"/>
</dbReference>
<dbReference type="Gene3D" id="3.40.50.300">
    <property type="entry name" value="P-loop containing nucleotide triphosphate hydrolases"/>
    <property type="match status" value="1"/>
</dbReference>
<dbReference type="PROSITE" id="PS51421">
    <property type="entry name" value="RAS"/>
    <property type="match status" value="1"/>
</dbReference>
<organism evidence="4 5">
    <name type="scientific">Batillaria attramentaria</name>
    <dbReference type="NCBI Taxonomy" id="370345"/>
    <lineage>
        <taxon>Eukaryota</taxon>
        <taxon>Metazoa</taxon>
        <taxon>Spiralia</taxon>
        <taxon>Lophotrochozoa</taxon>
        <taxon>Mollusca</taxon>
        <taxon>Gastropoda</taxon>
        <taxon>Caenogastropoda</taxon>
        <taxon>Sorbeoconcha</taxon>
        <taxon>Cerithioidea</taxon>
        <taxon>Batillariidae</taxon>
        <taxon>Batillaria</taxon>
    </lineage>
</organism>
<evidence type="ECO:0000256" key="2">
    <source>
        <dbReference type="ARBA" id="ARBA00022741"/>
    </source>
</evidence>
<dbReference type="InterPro" id="IPR027417">
    <property type="entry name" value="P-loop_NTPase"/>
</dbReference>
<dbReference type="SMART" id="SM00175">
    <property type="entry name" value="RAB"/>
    <property type="match status" value="1"/>
</dbReference>
<proteinExistence type="inferred from homology"/>
<evidence type="ECO:0000256" key="3">
    <source>
        <dbReference type="ARBA" id="ARBA00023134"/>
    </source>
</evidence>
<evidence type="ECO:0000313" key="4">
    <source>
        <dbReference type="EMBL" id="KAK7499599.1"/>
    </source>
</evidence>
<dbReference type="GO" id="GO:0005525">
    <property type="term" value="F:GTP binding"/>
    <property type="evidence" value="ECO:0007669"/>
    <property type="project" value="UniProtKB-KW"/>
</dbReference>
<gene>
    <name evidence="4" type="ORF">BaRGS_00009251</name>
</gene>
<dbReference type="AlphaFoldDB" id="A0ABD0LKX5"/>
<dbReference type="SMART" id="SM00173">
    <property type="entry name" value="RAS"/>
    <property type="match status" value="1"/>
</dbReference>
<dbReference type="Proteomes" id="UP001519460">
    <property type="component" value="Unassembled WGS sequence"/>
</dbReference>
<name>A0ABD0LKX5_9CAEN</name>
<dbReference type="PRINTS" id="PR00449">
    <property type="entry name" value="RASTRNSFRMNG"/>
</dbReference>
<dbReference type="InterPro" id="IPR005225">
    <property type="entry name" value="Small_GTP-bd"/>
</dbReference>
<dbReference type="InterPro" id="IPR001806">
    <property type="entry name" value="Small_GTPase"/>
</dbReference>
<dbReference type="PROSITE" id="PS51420">
    <property type="entry name" value="RHO"/>
    <property type="match status" value="1"/>
</dbReference>
<evidence type="ECO:0000256" key="1">
    <source>
        <dbReference type="ARBA" id="ARBA00010142"/>
    </source>
</evidence>
<reference evidence="4 5" key="1">
    <citation type="journal article" date="2023" name="Sci. Data">
        <title>Genome assembly of the Korean intertidal mud-creeper Batillaria attramentaria.</title>
        <authorList>
            <person name="Patra A.K."/>
            <person name="Ho P.T."/>
            <person name="Jun S."/>
            <person name="Lee S.J."/>
            <person name="Kim Y."/>
            <person name="Won Y.J."/>
        </authorList>
    </citation>
    <scope>NUCLEOTIDE SEQUENCE [LARGE SCALE GENOMIC DNA]</scope>
    <source>
        <strain evidence="4">Wonlab-2016</strain>
    </source>
</reference>
<dbReference type="FunFam" id="3.40.50.300:FF:001179">
    <property type="entry name" value="Rho family GTPase"/>
    <property type="match status" value="1"/>
</dbReference>
<comment type="caution">
    <text evidence="4">The sequence shown here is derived from an EMBL/GenBank/DDBJ whole genome shotgun (WGS) entry which is preliminary data.</text>
</comment>
<dbReference type="EMBL" id="JACVVK020000043">
    <property type="protein sequence ID" value="KAK7499599.1"/>
    <property type="molecule type" value="Genomic_DNA"/>
</dbReference>
<keyword evidence="2" id="KW-0547">Nucleotide-binding</keyword>
<accession>A0ABD0LKX5</accession>
<keyword evidence="5" id="KW-1185">Reference proteome</keyword>
<dbReference type="PROSITE" id="PS51419">
    <property type="entry name" value="RAB"/>
    <property type="match status" value="1"/>
</dbReference>
<dbReference type="InterPro" id="IPR003578">
    <property type="entry name" value="Small_GTPase_Rho"/>
</dbReference>
<dbReference type="NCBIfam" id="TIGR00231">
    <property type="entry name" value="small_GTP"/>
    <property type="match status" value="1"/>
</dbReference>
<dbReference type="SUPFAM" id="SSF52540">
    <property type="entry name" value="P-loop containing nucleoside triphosphate hydrolases"/>
    <property type="match status" value="1"/>
</dbReference>
<protein>
    <submittedName>
        <fullName evidence="4">Uncharacterized protein</fullName>
    </submittedName>
</protein>
<dbReference type="Pfam" id="PF00071">
    <property type="entry name" value="Ras"/>
    <property type="match status" value="1"/>
</dbReference>
<keyword evidence="3" id="KW-0342">GTP-binding</keyword>
<sequence length="197" mass="22134">MPLHTKLLVLGDSCQGKTTLLIVFSQDRFPENYVPVVCDVCSVVVDVDGEQVELNLWDAADGGGEDYYRLRPLSYPDTDIFLLCFAVDNLRAFENVPKEWAPEVRHFCPDVPIMVVGTKKDLRDDQTALAELEVKGQKPVSEEEGRAMAERIGAVAYVECSAKTKDGVREVFETAAKEVLQRRAQKNKKKSRKCRVL</sequence>
<dbReference type="SMART" id="SM00174">
    <property type="entry name" value="RHO"/>
    <property type="match status" value="1"/>
</dbReference>